<organism evidence="1 2">
    <name type="scientific">Hyalomma asiaticum</name>
    <name type="common">Tick</name>
    <dbReference type="NCBI Taxonomy" id="266040"/>
    <lineage>
        <taxon>Eukaryota</taxon>
        <taxon>Metazoa</taxon>
        <taxon>Ecdysozoa</taxon>
        <taxon>Arthropoda</taxon>
        <taxon>Chelicerata</taxon>
        <taxon>Arachnida</taxon>
        <taxon>Acari</taxon>
        <taxon>Parasitiformes</taxon>
        <taxon>Ixodida</taxon>
        <taxon>Ixodoidea</taxon>
        <taxon>Ixodidae</taxon>
        <taxon>Hyalomminae</taxon>
        <taxon>Hyalomma</taxon>
    </lineage>
</organism>
<dbReference type="Proteomes" id="UP000821845">
    <property type="component" value="Chromosome 1"/>
</dbReference>
<proteinExistence type="predicted"/>
<evidence type="ECO:0000313" key="2">
    <source>
        <dbReference type="Proteomes" id="UP000821845"/>
    </source>
</evidence>
<accession>A0ACB7TDD8</accession>
<gene>
    <name evidence="1" type="ORF">HPB50_002256</name>
</gene>
<name>A0ACB7TDD8_HYAAI</name>
<dbReference type="EMBL" id="CM023481">
    <property type="protein sequence ID" value="KAH6944189.1"/>
    <property type="molecule type" value="Genomic_DNA"/>
</dbReference>
<comment type="caution">
    <text evidence="1">The sequence shown here is derived from an EMBL/GenBank/DDBJ whole genome shotgun (WGS) entry which is preliminary data.</text>
</comment>
<evidence type="ECO:0000313" key="1">
    <source>
        <dbReference type="EMBL" id="KAH6944189.1"/>
    </source>
</evidence>
<sequence length="195" mass="21210">MPRRPLFGTRVETDERPLAEPTRDRRYRGRSSVAASAADAGRVVASRRPLDSAWRRPVHPLPGKQRRRDVGCSKKRERSAGETTTCAVAAPGQTRRRLGGLPPLNQREDVPLFRRGSRLPWLAARSPGLASSEWGCGTKTVASFGPFCFCAAVQRAEPPADDASLRLSPRRALADLLCYDLFGSGASETLLGGSE</sequence>
<keyword evidence="2" id="KW-1185">Reference proteome</keyword>
<protein>
    <submittedName>
        <fullName evidence="1">Uncharacterized protein</fullName>
    </submittedName>
</protein>
<reference evidence="1" key="1">
    <citation type="submission" date="2020-05" db="EMBL/GenBank/DDBJ databases">
        <title>Large-scale comparative analyses of tick genomes elucidate their genetic diversity and vector capacities.</title>
        <authorList>
            <person name="Jia N."/>
            <person name="Wang J."/>
            <person name="Shi W."/>
            <person name="Du L."/>
            <person name="Sun Y."/>
            <person name="Zhan W."/>
            <person name="Jiang J."/>
            <person name="Wang Q."/>
            <person name="Zhang B."/>
            <person name="Ji P."/>
            <person name="Sakyi L.B."/>
            <person name="Cui X."/>
            <person name="Yuan T."/>
            <person name="Jiang B."/>
            <person name="Yang W."/>
            <person name="Lam T.T.-Y."/>
            <person name="Chang Q."/>
            <person name="Ding S."/>
            <person name="Wang X."/>
            <person name="Zhu J."/>
            <person name="Ruan X."/>
            <person name="Zhao L."/>
            <person name="Wei J."/>
            <person name="Que T."/>
            <person name="Du C."/>
            <person name="Cheng J."/>
            <person name="Dai P."/>
            <person name="Han X."/>
            <person name="Huang E."/>
            <person name="Gao Y."/>
            <person name="Liu J."/>
            <person name="Shao H."/>
            <person name="Ye R."/>
            <person name="Li L."/>
            <person name="Wei W."/>
            <person name="Wang X."/>
            <person name="Wang C."/>
            <person name="Yang T."/>
            <person name="Huo Q."/>
            <person name="Li W."/>
            <person name="Guo W."/>
            <person name="Chen H."/>
            <person name="Zhou L."/>
            <person name="Ni X."/>
            <person name="Tian J."/>
            <person name="Zhou Y."/>
            <person name="Sheng Y."/>
            <person name="Liu T."/>
            <person name="Pan Y."/>
            <person name="Xia L."/>
            <person name="Li J."/>
            <person name="Zhao F."/>
            <person name="Cao W."/>
        </authorList>
    </citation>
    <scope>NUCLEOTIDE SEQUENCE</scope>
    <source>
        <strain evidence="1">Hyas-2018</strain>
    </source>
</reference>